<proteinExistence type="predicted"/>
<keyword evidence="1" id="KW-1133">Transmembrane helix</keyword>
<gene>
    <name evidence="2" type="ORF">J4734_25845</name>
</gene>
<sequence length="80" mass="9223">MAFYLTEIGDALFTRAVGVLKRSMICDEIVSLNEEVTGTLRISCLPTFAKLHIFPGYQNLNLIILMWILFWIYSNLKSHQ</sequence>
<keyword evidence="1" id="KW-0472">Membrane</keyword>
<protein>
    <recommendedName>
        <fullName evidence="4">LysR family transcriptional regulator</fullName>
    </recommendedName>
</protein>
<organism evidence="2 3">
    <name type="scientific">Klebsiella pneumoniae</name>
    <dbReference type="NCBI Taxonomy" id="573"/>
    <lineage>
        <taxon>Bacteria</taxon>
        <taxon>Pseudomonadati</taxon>
        <taxon>Pseudomonadota</taxon>
        <taxon>Gammaproteobacteria</taxon>
        <taxon>Enterobacterales</taxon>
        <taxon>Enterobacteriaceae</taxon>
        <taxon>Klebsiella/Raoultella group</taxon>
        <taxon>Klebsiella</taxon>
        <taxon>Klebsiella pneumoniae complex</taxon>
    </lineage>
</organism>
<dbReference type="Proteomes" id="UP000664620">
    <property type="component" value="Unassembled WGS sequence"/>
</dbReference>
<feature type="transmembrane region" description="Helical" evidence="1">
    <location>
        <begin position="56"/>
        <end position="76"/>
    </location>
</feature>
<dbReference type="EMBL" id="JAGETO010000186">
    <property type="protein sequence ID" value="MBO2029644.1"/>
    <property type="molecule type" value="Genomic_DNA"/>
</dbReference>
<comment type="caution">
    <text evidence="2">The sequence shown here is derived from an EMBL/GenBank/DDBJ whole genome shotgun (WGS) entry which is preliminary data.</text>
</comment>
<accession>A0A939NSR0</accession>
<reference evidence="2" key="1">
    <citation type="submission" date="2021-03" db="EMBL/GenBank/DDBJ databases">
        <title>Molecular epidemiology and mechanisms of colistin and carbapenem resistance in Enterobacteriaceae from clinical isolates, the environment and porcine samples in Pretoria, South Africa.</title>
        <authorList>
            <person name="Bogoshi D."/>
            <person name="Mbelle N.M."/>
            <person name="Naidoo V."/>
            <person name="Osei Sekyere J."/>
        </authorList>
    </citation>
    <scope>NUCLEOTIDE SEQUENCE</scope>
    <source>
        <strain evidence="2">C034</strain>
    </source>
</reference>
<keyword evidence="1" id="KW-0812">Transmembrane</keyword>
<evidence type="ECO:0000256" key="1">
    <source>
        <dbReference type="SAM" id="Phobius"/>
    </source>
</evidence>
<evidence type="ECO:0008006" key="4">
    <source>
        <dbReference type="Google" id="ProtNLM"/>
    </source>
</evidence>
<evidence type="ECO:0000313" key="3">
    <source>
        <dbReference type="Proteomes" id="UP000664620"/>
    </source>
</evidence>
<evidence type="ECO:0000313" key="2">
    <source>
        <dbReference type="EMBL" id="MBO2029644.1"/>
    </source>
</evidence>
<dbReference type="AlphaFoldDB" id="A0A939NSR0"/>
<name>A0A939NSR0_KLEPN</name>